<protein>
    <submittedName>
        <fullName evidence="1">Uncharacterized protein</fullName>
    </submittedName>
</protein>
<gene>
    <name evidence="1" type="ORF">LP422_13230</name>
</gene>
<name>A0AC61U179_9MICO</name>
<sequence length="91" mass="10468">MGSVTTPRLITADDLSLRPPLDDDTQLVAELMGVPITAERPAQIVRMWREHWDEHGYGTWIITDAAGRRLRVRRPADTSRLHPRHDPRHRG</sequence>
<dbReference type="EMBL" id="CP087977">
    <property type="protein sequence ID" value="UUZ43764.1"/>
    <property type="molecule type" value="Genomic_DNA"/>
</dbReference>
<accession>A0AC61U179</accession>
<evidence type="ECO:0000313" key="2">
    <source>
        <dbReference type="Proteomes" id="UP001059663"/>
    </source>
</evidence>
<proteinExistence type="predicted"/>
<organism evidence="1 2">
    <name type="scientific">Janibacter limosus</name>
    <dbReference type="NCBI Taxonomy" id="53458"/>
    <lineage>
        <taxon>Bacteria</taxon>
        <taxon>Bacillati</taxon>
        <taxon>Actinomycetota</taxon>
        <taxon>Actinomycetes</taxon>
        <taxon>Micrococcales</taxon>
        <taxon>Intrasporangiaceae</taxon>
        <taxon>Janibacter</taxon>
    </lineage>
</organism>
<dbReference type="Proteomes" id="UP001059663">
    <property type="component" value="Chromosome"/>
</dbReference>
<evidence type="ECO:0000313" key="1">
    <source>
        <dbReference type="EMBL" id="UUZ43764.1"/>
    </source>
</evidence>
<reference evidence="1" key="1">
    <citation type="submission" date="2021-11" db="EMBL/GenBank/DDBJ databases">
        <title>Study of the species diversity of bacterial strains isolated from a unique natural object - Shulgan-Tash cave (Bashkiria).</title>
        <authorList>
            <person name="Sazanova A.L."/>
            <person name="Chirak E.R."/>
            <person name="Safronova V.I."/>
        </authorList>
    </citation>
    <scope>NUCLEOTIDE SEQUENCE</scope>
    <source>
        <strain evidence="1">P1</strain>
    </source>
</reference>